<dbReference type="PRINTS" id="PR00344">
    <property type="entry name" value="BCTRLSENSOR"/>
</dbReference>
<evidence type="ECO:0000256" key="9">
    <source>
        <dbReference type="ARBA" id="ARBA00022777"/>
    </source>
</evidence>
<gene>
    <name evidence="16" type="ORF">SAMN02745975_03248</name>
</gene>
<dbReference type="AlphaFoldDB" id="A0A1M6NBL4"/>
<dbReference type="Gene3D" id="3.30.450.20">
    <property type="entry name" value="PAS domain"/>
    <property type="match status" value="2"/>
</dbReference>
<dbReference type="InterPro" id="IPR003661">
    <property type="entry name" value="HisK_dim/P_dom"/>
</dbReference>
<evidence type="ECO:0000259" key="15">
    <source>
        <dbReference type="PROSITE" id="PS50109"/>
    </source>
</evidence>
<sequence length="638" mass="72020">MSLRRRITLTICSIIIVLLVLLSGFIYTKSASILNQDAEIYMQSQLERAQESIDLRIRIQQLETEKLALDPQVMEFLKGNIKTYRMNSYLTTLMQKKNTQNKHYMDLFILNKEGTIITSTMPEAMYLDLSSREYFRQSALTGQTVTSDILIARSDESLIVITVSPIHNEAGITLAYAGTAIHAEFFSDTVKDLTLGKSGYFIIVDSNNLILSHPDKSLIATDAANTVFALPERLLSKDQWLQSEGAKKRIITNQNGFPELQLYKKMKSNRWVLIAMLPKVEVQEKSIDLLGYVILIGALVTVGAMMIGIYISNRISTPIVAITEYMNRAVKGNLMLRQSVADSIRSLREEDSLLAPEGSSLAHPSDEIGNLSRSLKNLKDYFASTISRFERESEELIKTSQELSSTIEDISYRTGNFISTLSHDLKTSITLIKGYVKGILSGIAKDPDMQKHFLQEIYNSTMDIERITCDILDSAYEAQWMQKLQLEAVDAVDFSQQLFEAAQHYILTSDRDFQGAYQCHPGQFLIDTVKIKRVWNNLLNNAVKFSNQGSLIHVAIEQQEDKVIFQVTDEGIGINDSEKEKIFDMFYRGQGMNTKGYGLGLFIAKSILEAHHVSLDFSSRIGKGTVFWFSLPISRDKS</sequence>
<dbReference type="InterPro" id="IPR050398">
    <property type="entry name" value="HssS/ArlS-like"/>
</dbReference>
<evidence type="ECO:0000256" key="6">
    <source>
        <dbReference type="ARBA" id="ARBA00022679"/>
    </source>
</evidence>
<proteinExistence type="predicted"/>
<organism evidence="16 17">
    <name type="scientific">Geosporobacter subterraneus DSM 17957</name>
    <dbReference type="NCBI Taxonomy" id="1121919"/>
    <lineage>
        <taxon>Bacteria</taxon>
        <taxon>Bacillati</taxon>
        <taxon>Bacillota</taxon>
        <taxon>Clostridia</taxon>
        <taxon>Peptostreptococcales</taxon>
        <taxon>Thermotaleaceae</taxon>
        <taxon>Geosporobacter</taxon>
    </lineage>
</organism>
<dbReference type="PANTHER" id="PTHR45528:SF1">
    <property type="entry name" value="SENSOR HISTIDINE KINASE CPXA"/>
    <property type="match status" value="1"/>
</dbReference>
<dbReference type="Gene3D" id="1.10.287.130">
    <property type="match status" value="1"/>
</dbReference>
<feature type="domain" description="Histidine kinase" evidence="15">
    <location>
        <begin position="420"/>
        <end position="635"/>
    </location>
</feature>
<keyword evidence="12" id="KW-0902">Two-component regulatory system</keyword>
<evidence type="ECO:0000256" key="2">
    <source>
        <dbReference type="ARBA" id="ARBA00004651"/>
    </source>
</evidence>
<evidence type="ECO:0000256" key="4">
    <source>
        <dbReference type="ARBA" id="ARBA00022475"/>
    </source>
</evidence>
<dbReference type="Proteomes" id="UP000184536">
    <property type="component" value="Unassembled WGS sequence"/>
</dbReference>
<evidence type="ECO:0000256" key="1">
    <source>
        <dbReference type="ARBA" id="ARBA00000085"/>
    </source>
</evidence>
<keyword evidence="6" id="KW-0808">Transferase</keyword>
<dbReference type="Pfam" id="PF00512">
    <property type="entry name" value="HisKA"/>
    <property type="match status" value="1"/>
</dbReference>
<evidence type="ECO:0000256" key="11">
    <source>
        <dbReference type="ARBA" id="ARBA00022989"/>
    </source>
</evidence>
<dbReference type="CDD" id="cd00082">
    <property type="entry name" value="HisKA"/>
    <property type="match status" value="1"/>
</dbReference>
<keyword evidence="8" id="KW-0547">Nucleotide-binding</keyword>
<evidence type="ECO:0000256" key="5">
    <source>
        <dbReference type="ARBA" id="ARBA00022553"/>
    </source>
</evidence>
<dbReference type="SMART" id="SM00388">
    <property type="entry name" value="HisKA"/>
    <property type="match status" value="1"/>
</dbReference>
<reference evidence="17" key="1">
    <citation type="submission" date="2016-11" db="EMBL/GenBank/DDBJ databases">
        <authorList>
            <person name="Varghese N."/>
            <person name="Submissions S."/>
        </authorList>
    </citation>
    <scope>NUCLEOTIDE SEQUENCE [LARGE SCALE GENOMIC DNA]</scope>
    <source>
        <strain evidence="17">DSM 17957</strain>
    </source>
</reference>
<keyword evidence="5" id="KW-0597">Phosphoprotein</keyword>
<keyword evidence="11 14" id="KW-1133">Transmembrane helix</keyword>
<dbReference type="OrthoDB" id="1947219at2"/>
<evidence type="ECO:0000256" key="8">
    <source>
        <dbReference type="ARBA" id="ARBA00022741"/>
    </source>
</evidence>
<evidence type="ECO:0000256" key="7">
    <source>
        <dbReference type="ARBA" id="ARBA00022692"/>
    </source>
</evidence>
<dbReference type="RefSeq" id="WP_110942259.1">
    <property type="nucleotide sequence ID" value="NZ_FQZV01000054.1"/>
</dbReference>
<name>A0A1M6NBL4_9FIRM</name>
<comment type="subcellular location">
    <subcellularLocation>
        <location evidence="2">Cell membrane</location>
        <topology evidence="2">Multi-pass membrane protein</topology>
    </subcellularLocation>
</comment>
<dbReference type="EMBL" id="FQZV01000054">
    <property type="protein sequence ID" value="SHJ92936.1"/>
    <property type="molecule type" value="Genomic_DNA"/>
</dbReference>
<dbReference type="Pfam" id="PF02743">
    <property type="entry name" value="dCache_1"/>
    <property type="match status" value="1"/>
</dbReference>
<dbReference type="EC" id="2.7.13.3" evidence="3"/>
<dbReference type="STRING" id="1121919.SAMN02745975_03248"/>
<evidence type="ECO:0000256" key="13">
    <source>
        <dbReference type="ARBA" id="ARBA00023136"/>
    </source>
</evidence>
<dbReference type="Gene3D" id="3.30.565.10">
    <property type="entry name" value="Histidine kinase-like ATPase, C-terminal domain"/>
    <property type="match status" value="1"/>
</dbReference>
<evidence type="ECO:0000313" key="16">
    <source>
        <dbReference type="EMBL" id="SHJ92936.1"/>
    </source>
</evidence>
<accession>A0A1M6NBL4</accession>
<dbReference type="FunFam" id="3.30.565.10:FF:000006">
    <property type="entry name" value="Sensor histidine kinase WalK"/>
    <property type="match status" value="1"/>
</dbReference>
<dbReference type="CDD" id="cd12912">
    <property type="entry name" value="PDC2_MCP_like"/>
    <property type="match status" value="1"/>
</dbReference>
<keyword evidence="13 14" id="KW-0472">Membrane</keyword>
<dbReference type="Gene3D" id="6.10.340.10">
    <property type="match status" value="1"/>
</dbReference>
<dbReference type="InterPro" id="IPR033479">
    <property type="entry name" value="dCache_1"/>
</dbReference>
<keyword evidence="17" id="KW-1185">Reference proteome</keyword>
<evidence type="ECO:0000256" key="14">
    <source>
        <dbReference type="SAM" id="Phobius"/>
    </source>
</evidence>
<dbReference type="Pfam" id="PF02518">
    <property type="entry name" value="HATPase_c"/>
    <property type="match status" value="1"/>
</dbReference>
<evidence type="ECO:0000256" key="12">
    <source>
        <dbReference type="ARBA" id="ARBA00023012"/>
    </source>
</evidence>
<keyword evidence="9 16" id="KW-0418">Kinase</keyword>
<evidence type="ECO:0000256" key="3">
    <source>
        <dbReference type="ARBA" id="ARBA00012438"/>
    </source>
</evidence>
<dbReference type="InterPro" id="IPR003594">
    <property type="entry name" value="HATPase_dom"/>
</dbReference>
<keyword evidence="4" id="KW-1003">Cell membrane</keyword>
<protein>
    <recommendedName>
        <fullName evidence="3">histidine kinase</fullName>
        <ecNumber evidence="3">2.7.13.3</ecNumber>
    </recommendedName>
</protein>
<dbReference type="InterPro" id="IPR005467">
    <property type="entry name" value="His_kinase_dom"/>
</dbReference>
<evidence type="ECO:0000256" key="10">
    <source>
        <dbReference type="ARBA" id="ARBA00022840"/>
    </source>
</evidence>
<evidence type="ECO:0000313" key="17">
    <source>
        <dbReference type="Proteomes" id="UP000184536"/>
    </source>
</evidence>
<keyword evidence="7 14" id="KW-0812">Transmembrane</keyword>
<feature type="transmembrane region" description="Helical" evidence="14">
    <location>
        <begin position="289"/>
        <end position="311"/>
    </location>
</feature>
<dbReference type="SUPFAM" id="SSF55874">
    <property type="entry name" value="ATPase domain of HSP90 chaperone/DNA topoisomerase II/histidine kinase"/>
    <property type="match status" value="1"/>
</dbReference>
<dbReference type="InterPro" id="IPR004358">
    <property type="entry name" value="Sig_transdc_His_kin-like_C"/>
</dbReference>
<dbReference type="InterPro" id="IPR036890">
    <property type="entry name" value="HATPase_C_sf"/>
</dbReference>
<dbReference type="SMART" id="SM00387">
    <property type="entry name" value="HATPase_c"/>
    <property type="match status" value="1"/>
</dbReference>
<keyword evidence="10" id="KW-0067">ATP-binding</keyword>
<dbReference type="PANTHER" id="PTHR45528">
    <property type="entry name" value="SENSOR HISTIDINE KINASE CPXA"/>
    <property type="match status" value="1"/>
</dbReference>
<comment type="catalytic activity">
    <reaction evidence="1">
        <text>ATP + protein L-histidine = ADP + protein N-phospho-L-histidine.</text>
        <dbReference type="EC" id="2.7.13.3"/>
    </reaction>
</comment>
<dbReference type="SUPFAM" id="SSF47384">
    <property type="entry name" value="Homodimeric domain of signal transducing histidine kinase"/>
    <property type="match status" value="1"/>
</dbReference>
<dbReference type="GO" id="GO:0000155">
    <property type="term" value="F:phosphorelay sensor kinase activity"/>
    <property type="evidence" value="ECO:0007669"/>
    <property type="project" value="InterPro"/>
</dbReference>
<dbReference type="InterPro" id="IPR036097">
    <property type="entry name" value="HisK_dim/P_sf"/>
</dbReference>
<feature type="transmembrane region" description="Helical" evidence="14">
    <location>
        <begin position="7"/>
        <end position="27"/>
    </location>
</feature>
<dbReference type="GO" id="GO:0005886">
    <property type="term" value="C:plasma membrane"/>
    <property type="evidence" value="ECO:0007669"/>
    <property type="project" value="UniProtKB-SubCell"/>
</dbReference>
<dbReference type="PROSITE" id="PS50109">
    <property type="entry name" value="HIS_KIN"/>
    <property type="match status" value="1"/>
</dbReference>